<dbReference type="PANTHER" id="PTHR30151:SF0">
    <property type="entry name" value="ABC TRANSPORTER PERMEASE PROTEIN MJ0413-RELATED"/>
    <property type="match status" value="1"/>
</dbReference>
<keyword evidence="6 7" id="KW-0472">Membrane</keyword>
<dbReference type="PROSITE" id="PS50928">
    <property type="entry name" value="ABC_TM1"/>
    <property type="match status" value="1"/>
</dbReference>
<feature type="transmembrane region" description="Helical" evidence="7">
    <location>
        <begin position="12"/>
        <end position="29"/>
    </location>
</feature>
<feature type="transmembrane region" description="Helical" evidence="7">
    <location>
        <begin position="67"/>
        <end position="87"/>
    </location>
</feature>
<gene>
    <name evidence="9" type="ORF">BAY60_19470</name>
</gene>
<keyword evidence="10" id="KW-1185">Reference proteome</keyword>
<name>A0A2V4AU05_9PSEU</name>
<dbReference type="GO" id="GO:0055085">
    <property type="term" value="P:transmembrane transport"/>
    <property type="evidence" value="ECO:0007669"/>
    <property type="project" value="InterPro"/>
</dbReference>
<keyword evidence="3" id="KW-1003">Cell membrane</keyword>
<evidence type="ECO:0000256" key="6">
    <source>
        <dbReference type="ARBA" id="ARBA00023136"/>
    </source>
</evidence>
<dbReference type="Gene3D" id="1.10.3720.10">
    <property type="entry name" value="MetI-like"/>
    <property type="match status" value="1"/>
</dbReference>
<accession>A0A2V4AU05</accession>
<protein>
    <recommendedName>
        <fullName evidence="8">ABC transmembrane type-1 domain-containing protein</fullName>
    </recommendedName>
</protein>
<sequence length="261" mass="27877">MVTRTTRRALHLIVPLVLPAGLLLAWYLTSRGSTALYFPPLPAILADLRDGFAGGAVTTNLMPSLSALAQGFGLAVLVGVGVGYPLGLTRGGRAVFGPILDLFRSTPVIALIPPFIAIFGIGRLSEVLLIAWSAVWPILLSTIDGVAGLEPGFRDTRRALRMSRWLEFRLIRLPAAAPRIMAGVNTATGIAITAMVAIEMFSASQGIGLYLTRAQRSFDIAASFAGALAAGVLGYAVSGVLRLIERRWLLAWHYEAQKGKR</sequence>
<reference evidence="9 10" key="1">
    <citation type="submission" date="2016-07" db="EMBL/GenBank/DDBJ databases">
        <title>Draft genome sequence of Prauserella muralis DSM 45305, isolated from a mould-covered wall in an indoor environment.</title>
        <authorList>
            <person name="Ruckert C."/>
            <person name="Albersmeier A."/>
            <person name="Jiang C.-L."/>
            <person name="Jiang Y."/>
            <person name="Kalinowski J."/>
            <person name="Schneider O."/>
            <person name="Winkler A."/>
            <person name="Zotchev S.B."/>
        </authorList>
    </citation>
    <scope>NUCLEOTIDE SEQUENCE [LARGE SCALE GENOMIC DNA]</scope>
    <source>
        <strain evidence="9 10">DSM 45305</strain>
    </source>
</reference>
<feature type="transmembrane region" description="Helical" evidence="7">
    <location>
        <begin position="170"/>
        <end position="198"/>
    </location>
</feature>
<evidence type="ECO:0000256" key="5">
    <source>
        <dbReference type="ARBA" id="ARBA00022989"/>
    </source>
</evidence>
<organism evidence="9 10">
    <name type="scientific">Prauserella muralis</name>
    <dbReference type="NCBI Taxonomy" id="588067"/>
    <lineage>
        <taxon>Bacteria</taxon>
        <taxon>Bacillati</taxon>
        <taxon>Actinomycetota</taxon>
        <taxon>Actinomycetes</taxon>
        <taxon>Pseudonocardiales</taxon>
        <taxon>Pseudonocardiaceae</taxon>
        <taxon>Prauserella</taxon>
    </lineage>
</organism>
<feature type="transmembrane region" description="Helical" evidence="7">
    <location>
        <begin position="218"/>
        <end position="244"/>
    </location>
</feature>
<feature type="domain" description="ABC transmembrane type-1" evidence="8">
    <location>
        <begin position="61"/>
        <end position="245"/>
    </location>
</feature>
<evidence type="ECO:0000313" key="9">
    <source>
        <dbReference type="EMBL" id="PXY24733.1"/>
    </source>
</evidence>
<keyword evidence="4 7" id="KW-0812">Transmembrane</keyword>
<comment type="caution">
    <text evidence="9">The sequence shown here is derived from an EMBL/GenBank/DDBJ whole genome shotgun (WGS) entry which is preliminary data.</text>
</comment>
<evidence type="ECO:0000259" key="8">
    <source>
        <dbReference type="PROSITE" id="PS50928"/>
    </source>
</evidence>
<evidence type="ECO:0000256" key="2">
    <source>
        <dbReference type="ARBA" id="ARBA00022448"/>
    </source>
</evidence>
<evidence type="ECO:0000313" key="10">
    <source>
        <dbReference type="Proteomes" id="UP000249915"/>
    </source>
</evidence>
<proteinExistence type="inferred from homology"/>
<evidence type="ECO:0000256" key="3">
    <source>
        <dbReference type="ARBA" id="ARBA00022475"/>
    </source>
</evidence>
<dbReference type="EMBL" id="MASW01000004">
    <property type="protein sequence ID" value="PXY24733.1"/>
    <property type="molecule type" value="Genomic_DNA"/>
</dbReference>
<comment type="similarity">
    <text evidence="7">Belongs to the binding-protein-dependent transport system permease family.</text>
</comment>
<dbReference type="CDD" id="cd06261">
    <property type="entry name" value="TM_PBP2"/>
    <property type="match status" value="1"/>
</dbReference>
<dbReference type="AlphaFoldDB" id="A0A2V4AU05"/>
<dbReference type="GO" id="GO:0005886">
    <property type="term" value="C:plasma membrane"/>
    <property type="evidence" value="ECO:0007669"/>
    <property type="project" value="UniProtKB-SubCell"/>
</dbReference>
<dbReference type="PANTHER" id="PTHR30151">
    <property type="entry name" value="ALKANE SULFONATE ABC TRANSPORTER-RELATED, MEMBRANE SUBUNIT"/>
    <property type="match status" value="1"/>
</dbReference>
<dbReference type="Proteomes" id="UP000249915">
    <property type="component" value="Unassembled WGS sequence"/>
</dbReference>
<feature type="transmembrane region" description="Helical" evidence="7">
    <location>
        <begin position="127"/>
        <end position="149"/>
    </location>
</feature>
<comment type="subcellular location">
    <subcellularLocation>
        <location evidence="1 7">Cell membrane</location>
        <topology evidence="1 7">Multi-pass membrane protein</topology>
    </subcellularLocation>
</comment>
<keyword evidence="5 7" id="KW-1133">Transmembrane helix</keyword>
<dbReference type="InterPro" id="IPR000515">
    <property type="entry name" value="MetI-like"/>
</dbReference>
<dbReference type="Pfam" id="PF00528">
    <property type="entry name" value="BPD_transp_1"/>
    <property type="match status" value="1"/>
</dbReference>
<dbReference type="InterPro" id="IPR035906">
    <property type="entry name" value="MetI-like_sf"/>
</dbReference>
<keyword evidence="2 7" id="KW-0813">Transport</keyword>
<evidence type="ECO:0000256" key="1">
    <source>
        <dbReference type="ARBA" id="ARBA00004651"/>
    </source>
</evidence>
<dbReference type="SUPFAM" id="SSF161098">
    <property type="entry name" value="MetI-like"/>
    <property type="match status" value="1"/>
</dbReference>
<evidence type="ECO:0000256" key="4">
    <source>
        <dbReference type="ARBA" id="ARBA00022692"/>
    </source>
</evidence>
<feature type="transmembrane region" description="Helical" evidence="7">
    <location>
        <begin position="99"/>
        <end position="121"/>
    </location>
</feature>
<evidence type="ECO:0000256" key="7">
    <source>
        <dbReference type="RuleBase" id="RU363032"/>
    </source>
</evidence>